<dbReference type="AlphaFoldDB" id="G7VD12"/>
<dbReference type="RefSeq" id="WP_014289716.1">
    <property type="nucleotide sequence ID" value="NC_016645.1"/>
</dbReference>
<name>G7VD12_9CREN</name>
<dbReference type="KEGG" id="pyr:P186_2505"/>
<dbReference type="Proteomes" id="UP000005867">
    <property type="component" value="Chromosome"/>
</dbReference>
<dbReference type="STRING" id="1104324.P186_2505"/>
<accession>G7VD12</accession>
<dbReference type="HOGENOM" id="CLU_180513_0_0_2"/>
<reference evidence="1 2" key="1">
    <citation type="journal article" date="2012" name="J. Bacteriol.">
        <title>Complete genome sequence of strain 1860, a crenarchaeon of the genus pyrobaculum able to grow with various electron acceptors.</title>
        <authorList>
            <person name="Mardanov A.V."/>
            <person name="Gumerov V.M."/>
            <person name="Slobodkina G.B."/>
            <person name="Beletsky A.V."/>
            <person name="Bonch-Osmolovskaya E.A."/>
            <person name="Ravin N.V."/>
            <person name="Skryabin K.G."/>
        </authorList>
    </citation>
    <scope>NUCLEOTIDE SEQUENCE [LARGE SCALE GENOMIC DNA]</scope>
    <source>
        <strain evidence="1 2">1860</strain>
    </source>
</reference>
<evidence type="ECO:0000313" key="1">
    <source>
        <dbReference type="EMBL" id="AET33891.1"/>
    </source>
</evidence>
<protein>
    <submittedName>
        <fullName evidence="1">Uncharacterized protein</fullName>
    </submittedName>
</protein>
<organism evidence="1 2">
    <name type="scientific">Pyrobaculum ferrireducens</name>
    <dbReference type="NCBI Taxonomy" id="1104324"/>
    <lineage>
        <taxon>Archaea</taxon>
        <taxon>Thermoproteota</taxon>
        <taxon>Thermoprotei</taxon>
        <taxon>Thermoproteales</taxon>
        <taxon>Thermoproteaceae</taxon>
        <taxon>Pyrobaculum</taxon>
    </lineage>
</organism>
<evidence type="ECO:0000313" key="2">
    <source>
        <dbReference type="Proteomes" id="UP000005867"/>
    </source>
</evidence>
<dbReference type="BioCyc" id="PSP1104324:GJSN-2451-MONOMER"/>
<keyword evidence="2" id="KW-1185">Reference proteome</keyword>
<proteinExistence type="predicted"/>
<dbReference type="GeneID" id="11594107"/>
<dbReference type="EMBL" id="CP003098">
    <property type="protein sequence ID" value="AET33891.1"/>
    <property type="molecule type" value="Genomic_DNA"/>
</dbReference>
<sequence>MLKTFYRVGCDRCGVVFEVEEGELAGDAVRCPHCGALSTPKNAAPVEYVVLQDCEIRDWERIGMLSNAVQDLLLKALESGRAPRELLPIIAKLRDVGALICL</sequence>
<gene>
    <name evidence="1" type="ORF">P186_2505</name>
</gene>
<dbReference type="eggNOG" id="arCOG03763">
    <property type="taxonomic scope" value="Archaea"/>
</dbReference>